<reference evidence="1 2" key="1">
    <citation type="submission" date="2017-06" db="EMBL/GenBank/DDBJ databases">
        <title>Cmopartive genomic analysis of Ambrosia Fusariam Clade fungi.</title>
        <authorList>
            <person name="Stajich J.E."/>
            <person name="Carrillo J."/>
            <person name="Kijimoto T."/>
            <person name="Eskalen A."/>
            <person name="O'Donnell K."/>
            <person name="Kasson M."/>
        </authorList>
    </citation>
    <scope>NUCLEOTIDE SEQUENCE [LARGE SCALE GENOMIC DNA]</scope>
    <source>
        <strain evidence="1 2">NRRL 20438</strain>
    </source>
</reference>
<proteinExistence type="predicted"/>
<protein>
    <submittedName>
        <fullName evidence="1">Uncharacterized protein</fullName>
    </submittedName>
</protein>
<evidence type="ECO:0000313" key="1">
    <source>
        <dbReference type="EMBL" id="RSM17700.1"/>
    </source>
</evidence>
<evidence type="ECO:0000313" key="2">
    <source>
        <dbReference type="Proteomes" id="UP000288429"/>
    </source>
</evidence>
<comment type="caution">
    <text evidence="1">The sequence shown here is derived from an EMBL/GenBank/DDBJ whole genome shotgun (WGS) entry which is preliminary data.</text>
</comment>
<keyword evidence="2" id="KW-1185">Reference proteome</keyword>
<organism evidence="1 2">
    <name type="scientific">Fusarium ambrosium</name>
    <dbReference type="NCBI Taxonomy" id="131363"/>
    <lineage>
        <taxon>Eukaryota</taxon>
        <taxon>Fungi</taxon>
        <taxon>Dikarya</taxon>
        <taxon>Ascomycota</taxon>
        <taxon>Pezizomycotina</taxon>
        <taxon>Sordariomycetes</taxon>
        <taxon>Hypocreomycetidae</taxon>
        <taxon>Hypocreales</taxon>
        <taxon>Nectriaceae</taxon>
        <taxon>Fusarium</taxon>
        <taxon>Fusarium solani species complex</taxon>
    </lineage>
</organism>
<gene>
    <name evidence="1" type="ORF">CDV31_003470</name>
</gene>
<name>A0A428UTW0_9HYPO</name>
<sequence length="86" mass="9303">MSSPTRSPNTDPSGSEEQNDVKLCMLNRFIYDTSPLPDRLFIAAMSATTHKSSSAATETTTAAKDKPSDCFFVKDLEGAQKTTAKL</sequence>
<dbReference type="Proteomes" id="UP000288429">
    <property type="component" value="Unassembled WGS sequence"/>
</dbReference>
<dbReference type="EMBL" id="NIZV01000030">
    <property type="protein sequence ID" value="RSM17700.1"/>
    <property type="molecule type" value="Genomic_DNA"/>
</dbReference>
<accession>A0A428UTW0</accession>
<dbReference type="AlphaFoldDB" id="A0A428UTW0"/>